<keyword evidence="4 6" id="KW-0732">Signal</keyword>
<keyword evidence="5" id="KW-0571">Peptide transport</keyword>
<evidence type="ECO:0000256" key="4">
    <source>
        <dbReference type="ARBA" id="ARBA00022729"/>
    </source>
</evidence>
<evidence type="ECO:0000313" key="8">
    <source>
        <dbReference type="EMBL" id="GAX89490.1"/>
    </source>
</evidence>
<dbReference type="Gene3D" id="3.90.76.10">
    <property type="entry name" value="Dipeptide-binding Protein, Domain 1"/>
    <property type="match status" value="1"/>
</dbReference>
<keyword evidence="9" id="KW-1185">Reference proteome</keyword>
<feature type="signal peptide" evidence="6">
    <location>
        <begin position="1"/>
        <end position="22"/>
    </location>
</feature>
<dbReference type="EMBL" id="BDUF01000022">
    <property type="protein sequence ID" value="GAX89490.1"/>
    <property type="molecule type" value="Genomic_DNA"/>
</dbReference>
<dbReference type="PIRSF" id="PIRSF002741">
    <property type="entry name" value="MppA"/>
    <property type="match status" value="1"/>
</dbReference>
<dbReference type="CDD" id="cd08504">
    <property type="entry name" value="PBP2_OppA"/>
    <property type="match status" value="1"/>
</dbReference>
<dbReference type="PROSITE" id="PS51257">
    <property type="entry name" value="PROKAR_LIPOPROTEIN"/>
    <property type="match status" value="1"/>
</dbReference>
<comment type="subcellular location">
    <subcellularLocation>
        <location evidence="1">Cell envelope</location>
    </subcellularLocation>
</comment>
<evidence type="ECO:0000256" key="2">
    <source>
        <dbReference type="ARBA" id="ARBA00005695"/>
    </source>
</evidence>
<organism evidence="8 9">
    <name type="scientific">Effusibacillus lacus</name>
    <dbReference type="NCBI Taxonomy" id="1348429"/>
    <lineage>
        <taxon>Bacteria</taxon>
        <taxon>Bacillati</taxon>
        <taxon>Bacillota</taxon>
        <taxon>Bacilli</taxon>
        <taxon>Bacillales</taxon>
        <taxon>Alicyclobacillaceae</taxon>
        <taxon>Effusibacillus</taxon>
    </lineage>
</organism>
<dbReference type="InterPro" id="IPR030678">
    <property type="entry name" value="Peptide/Ni-bd"/>
</dbReference>
<feature type="chain" id="PRO_5038981985" evidence="6">
    <location>
        <begin position="23"/>
        <end position="552"/>
    </location>
</feature>
<dbReference type="GO" id="GO:0030288">
    <property type="term" value="C:outer membrane-bounded periplasmic space"/>
    <property type="evidence" value="ECO:0007669"/>
    <property type="project" value="UniProtKB-ARBA"/>
</dbReference>
<dbReference type="OrthoDB" id="48318at2"/>
<dbReference type="GO" id="GO:0043190">
    <property type="term" value="C:ATP-binding cassette (ABC) transporter complex"/>
    <property type="evidence" value="ECO:0007669"/>
    <property type="project" value="InterPro"/>
</dbReference>
<name>A0A292YLZ8_9BACL</name>
<evidence type="ECO:0000256" key="6">
    <source>
        <dbReference type="SAM" id="SignalP"/>
    </source>
</evidence>
<dbReference type="Gene3D" id="3.10.105.10">
    <property type="entry name" value="Dipeptide-binding Protein, Domain 3"/>
    <property type="match status" value="1"/>
</dbReference>
<comment type="caution">
    <text evidence="8">The sequence shown here is derived from an EMBL/GenBank/DDBJ whole genome shotgun (WGS) entry which is preliminary data.</text>
</comment>
<accession>A0A292YLZ8</accession>
<dbReference type="InterPro" id="IPR000914">
    <property type="entry name" value="SBP_5_dom"/>
</dbReference>
<reference evidence="9" key="1">
    <citation type="submission" date="2017-07" db="EMBL/GenBank/DDBJ databases">
        <title>Draft genome sequence of Effusibacillus lacus strain skLN1.</title>
        <authorList>
            <person name="Watanabe M."/>
            <person name="Kojima H."/>
            <person name="Fukui M."/>
        </authorList>
    </citation>
    <scope>NUCLEOTIDE SEQUENCE [LARGE SCALE GENOMIC DNA]</scope>
    <source>
        <strain evidence="9">skLN1</strain>
    </source>
</reference>
<evidence type="ECO:0000259" key="7">
    <source>
        <dbReference type="Pfam" id="PF00496"/>
    </source>
</evidence>
<sequence length="552" mass="61726">MKAKKWLAAAVALTMVGGTVVGCSSNNQGQSGGGTKGSAKQEVTLNYRAEPGALDVSKSTQVAVFTTMGMMHEGLYRIDKDGKAQPALAKELPQISADGKTYTIKLRDNVTWADGVPVKAQDFVYSYQRTLDPNTKALYSFMVAWIKGGSALMKAKTPEEIEKAKKELGVKALDDKTLEITLETPKAFFTEQLAFLTFFPQREDIVKKYGDKYGADANTVIGAGPFILEKWDHDQQLVFVKNDKYWDKDNVKLQKITINIVKDQNTGLNLFQTGAADLQNISGENIKLWEGKPEYLVQPELSVWYIKFQEKTVPAFKNKKIRQALAISIDNKAYIETVTGKGPVPATGFVTTGTSDGNGGEFRKTAGDLMPKFDPAKAKQLLQEGLQELGLKEFPKGLKIQGDDHGVGPKALEFLVAQWKQNLGIEVLAEPLPHKLRVDNENNHKYQISLSGWGADYNDPMTFLDMWIKGGEFNDVDWEHDQYTELIKKAEVETDRAKRSQLMVQAEKILMEEMPVAPNYFRALNWVKNPKIKGMLFPPYGVEFELKWAYVE</sequence>
<dbReference type="SUPFAM" id="SSF53850">
    <property type="entry name" value="Periplasmic binding protein-like II"/>
    <property type="match status" value="1"/>
</dbReference>
<dbReference type="FunFam" id="3.90.76.10:FF:000001">
    <property type="entry name" value="Oligopeptide ABC transporter substrate-binding protein"/>
    <property type="match status" value="1"/>
</dbReference>
<dbReference type="Gene3D" id="3.40.190.10">
    <property type="entry name" value="Periplasmic binding protein-like II"/>
    <property type="match status" value="1"/>
</dbReference>
<protein>
    <submittedName>
        <fullName evidence="8">Peptide ABC transporter substrate-binding protein</fullName>
    </submittedName>
</protein>
<dbReference type="InterPro" id="IPR039424">
    <property type="entry name" value="SBP_5"/>
</dbReference>
<comment type="similarity">
    <text evidence="2">Belongs to the bacterial solute-binding protein 5 family.</text>
</comment>
<evidence type="ECO:0000313" key="9">
    <source>
        <dbReference type="Proteomes" id="UP000217785"/>
    </source>
</evidence>
<dbReference type="GO" id="GO:1904680">
    <property type="term" value="F:peptide transmembrane transporter activity"/>
    <property type="evidence" value="ECO:0007669"/>
    <property type="project" value="TreeGrafter"/>
</dbReference>
<feature type="domain" description="Solute-binding protein family 5" evidence="7">
    <location>
        <begin position="84"/>
        <end position="473"/>
    </location>
</feature>
<proteinExistence type="inferred from homology"/>
<dbReference type="Pfam" id="PF00496">
    <property type="entry name" value="SBP_bac_5"/>
    <property type="match status" value="1"/>
</dbReference>
<evidence type="ECO:0000256" key="3">
    <source>
        <dbReference type="ARBA" id="ARBA00022448"/>
    </source>
</evidence>
<dbReference type="Proteomes" id="UP000217785">
    <property type="component" value="Unassembled WGS sequence"/>
</dbReference>
<keyword evidence="3" id="KW-0813">Transport</keyword>
<evidence type="ECO:0000256" key="5">
    <source>
        <dbReference type="ARBA" id="ARBA00022856"/>
    </source>
</evidence>
<dbReference type="GO" id="GO:0015833">
    <property type="term" value="P:peptide transport"/>
    <property type="evidence" value="ECO:0007669"/>
    <property type="project" value="UniProtKB-KW"/>
</dbReference>
<dbReference type="PANTHER" id="PTHR30290">
    <property type="entry name" value="PERIPLASMIC BINDING COMPONENT OF ABC TRANSPORTER"/>
    <property type="match status" value="1"/>
</dbReference>
<dbReference type="RefSeq" id="WP_096181179.1">
    <property type="nucleotide sequence ID" value="NZ_BDUF01000022.1"/>
</dbReference>
<evidence type="ECO:0000256" key="1">
    <source>
        <dbReference type="ARBA" id="ARBA00004196"/>
    </source>
</evidence>
<dbReference type="PANTHER" id="PTHR30290:SF10">
    <property type="entry name" value="PERIPLASMIC OLIGOPEPTIDE-BINDING PROTEIN-RELATED"/>
    <property type="match status" value="1"/>
</dbReference>
<keyword evidence="5" id="KW-0653">Protein transport</keyword>
<dbReference type="FunFam" id="3.10.105.10:FF:000001">
    <property type="entry name" value="Oligopeptide ABC transporter, oligopeptide-binding protein"/>
    <property type="match status" value="1"/>
</dbReference>
<dbReference type="AlphaFoldDB" id="A0A292YLZ8"/>